<dbReference type="Proteomes" id="UP000504610">
    <property type="component" value="Chromosome 4"/>
</dbReference>
<name>A0A6J0LD77_RAPSA</name>
<protein>
    <submittedName>
        <fullName evidence="3">Uncharacterized protein LOC108828992</fullName>
    </submittedName>
</protein>
<dbReference type="AlphaFoldDB" id="A0A6J0LD77"/>
<dbReference type="Gene3D" id="2.40.50.140">
    <property type="entry name" value="Nucleic acid-binding proteins"/>
    <property type="match status" value="1"/>
</dbReference>
<dbReference type="OrthoDB" id="10661440at2759"/>
<proteinExistence type="predicted"/>
<dbReference type="InterPro" id="IPR012340">
    <property type="entry name" value="NA-bd_OB-fold"/>
</dbReference>
<accession>A0A6J0LD77</accession>
<evidence type="ECO:0000256" key="1">
    <source>
        <dbReference type="SAM" id="MobiDB-lite"/>
    </source>
</evidence>
<dbReference type="GeneID" id="108828992"/>
<keyword evidence="2" id="KW-1185">Reference proteome</keyword>
<gene>
    <name evidence="3" type="primary">LOC108828992</name>
</gene>
<evidence type="ECO:0000313" key="2">
    <source>
        <dbReference type="Proteomes" id="UP000504610"/>
    </source>
</evidence>
<dbReference type="RefSeq" id="XP_018458140.1">
    <property type="nucleotide sequence ID" value="XM_018602638.1"/>
</dbReference>
<evidence type="ECO:0000313" key="3">
    <source>
        <dbReference type="RefSeq" id="XP_018458140.1"/>
    </source>
</evidence>
<sequence length="176" mass="19968">MDTWNQTEDITVSELLSSTQIGKCKVVATIYAIDTNYAWFKLHLKVKDDTVETKLILLDWIATPLLGVKADKILDGSLEELEDPEMFLPCIIDVVGKTFKFGVDEMLLQRPGHQHILFLSDESSALVKTPSKRSQYELGDLTDTNSTSKKRPTKSIKVEKMSNEELSLKKSDYRNK</sequence>
<reference evidence="2" key="1">
    <citation type="journal article" date="2019" name="Database">
        <title>The radish genome database (RadishGD): an integrated information resource for radish genomics.</title>
        <authorList>
            <person name="Yu H.J."/>
            <person name="Baek S."/>
            <person name="Lee Y.J."/>
            <person name="Cho A."/>
            <person name="Mun J.H."/>
        </authorList>
    </citation>
    <scope>NUCLEOTIDE SEQUENCE [LARGE SCALE GENOMIC DNA]</scope>
    <source>
        <strain evidence="2">cv. WK10039</strain>
    </source>
</reference>
<reference evidence="3" key="2">
    <citation type="submission" date="2025-08" db="UniProtKB">
        <authorList>
            <consortium name="RefSeq"/>
        </authorList>
    </citation>
    <scope>IDENTIFICATION</scope>
    <source>
        <tissue evidence="3">Leaf</tissue>
    </source>
</reference>
<feature type="region of interest" description="Disordered" evidence="1">
    <location>
        <begin position="137"/>
        <end position="161"/>
    </location>
</feature>
<dbReference type="KEGG" id="rsz:108828992"/>
<organism evidence="2 3">
    <name type="scientific">Raphanus sativus</name>
    <name type="common">Radish</name>
    <name type="synonym">Raphanus raphanistrum var. sativus</name>
    <dbReference type="NCBI Taxonomy" id="3726"/>
    <lineage>
        <taxon>Eukaryota</taxon>
        <taxon>Viridiplantae</taxon>
        <taxon>Streptophyta</taxon>
        <taxon>Embryophyta</taxon>
        <taxon>Tracheophyta</taxon>
        <taxon>Spermatophyta</taxon>
        <taxon>Magnoliopsida</taxon>
        <taxon>eudicotyledons</taxon>
        <taxon>Gunneridae</taxon>
        <taxon>Pentapetalae</taxon>
        <taxon>rosids</taxon>
        <taxon>malvids</taxon>
        <taxon>Brassicales</taxon>
        <taxon>Brassicaceae</taxon>
        <taxon>Brassiceae</taxon>
        <taxon>Raphanus</taxon>
    </lineage>
</organism>